<protein>
    <submittedName>
        <fullName evidence="2">Uncharacterized protein</fullName>
    </submittedName>
</protein>
<evidence type="ECO:0000313" key="2">
    <source>
        <dbReference type="EMBL" id="MDN3710806.1"/>
    </source>
</evidence>
<accession>A0ABT8D3A8</accession>
<dbReference type="Proteomes" id="UP001243846">
    <property type="component" value="Unassembled WGS sequence"/>
</dbReference>
<dbReference type="EMBL" id="JAUFRC010000001">
    <property type="protein sequence ID" value="MDN3710806.1"/>
    <property type="molecule type" value="Genomic_DNA"/>
</dbReference>
<name>A0ABT8D3A8_9RHOB</name>
<proteinExistence type="predicted"/>
<comment type="caution">
    <text evidence="2">The sequence shown here is derived from an EMBL/GenBank/DDBJ whole genome shotgun (WGS) entry which is preliminary data.</text>
</comment>
<feature type="signal peptide" evidence="1">
    <location>
        <begin position="1"/>
        <end position="21"/>
    </location>
</feature>
<evidence type="ECO:0000256" key="1">
    <source>
        <dbReference type="SAM" id="SignalP"/>
    </source>
</evidence>
<gene>
    <name evidence="2" type="ORF">QWZ10_01315</name>
</gene>
<sequence>MKHWGFIAASFALPAFGPAAAGAAMSPADVTAIVTDLFRSCDAAFAKPEILLSQKDGSAEVLVTDDGNIVWSIAKPPSSPFMDAGSLVLETRKLPDRLQIKCVAVVADWSDPSGPAPEMLRTARDAALAAAPAVVGENAIGIGGPSGPPEGIASLAFGKRGERVDLMTQMLVSSDQAFPSSVTITALPDQVSIEISRSRAAPQRAAVHQNYHCGRRPKWLFS</sequence>
<feature type="chain" id="PRO_5047138573" evidence="1">
    <location>
        <begin position="22"/>
        <end position="222"/>
    </location>
</feature>
<reference evidence="3" key="1">
    <citation type="journal article" date="2019" name="Int. J. Syst. Evol. Microbiol.">
        <title>The Global Catalogue of Microorganisms (GCM) 10K type strain sequencing project: providing services to taxonomists for standard genome sequencing and annotation.</title>
        <authorList>
            <consortium name="The Broad Institute Genomics Platform"/>
            <consortium name="The Broad Institute Genome Sequencing Center for Infectious Disease"/>
            <person name="Wu L."/>
            <person name="Ma J."/>
        </authorList>
    </citation>
    <scope>NUCLEOTIDE SEQUENCE [LARGE SCALE GENOMIC DNA]</scope>
    <source>
        <strain evidence="3">CECT 8482</strain>
    </source>
</reference>
<keyword evidence="3" id="KW-1185">Reference proteome</keyword>
<keyword evidence="1" id="KW-0732">Signal</keyword>
<evidence type="ECO:0000313" key="3">
    <source>
        <dbReference type="Proteomes" id="UP001243846"/>
    </source>
</evidence>
<organism evidence="2 3">
    <name type="scientific">Paracoccus cavernae</name>
    <dbReference type="NCBI Taxonomy" id="1571207"/>
    <lineage>
        <taxon>Bacteria</taxon>
        <taxon>Pseudomonadati</taxon>
        <taxon>Pseudomonadota</taxon>
        <taxon>Alphaproteobacteria</taxon>
        <taxon>Rhodobacterales</taxon>
        <taxon>Paracoccaceae</taxon>
        <taxon>Paracoccus</taxon>
    </lineage>
</organism>